<gene>
    <name evidence="3" type="ORF">JCR33_17805</name>
</gene>
<evidence type="ECO:0000313" key="4">
    <source>
        <dbReference type="Proteomes" id="UP000609531"/>
    </source>
</evidence>
<dbReference type="GO" id="GO:0000166">
    <property type="term" value="F:nucleotide binding"/>
    <property type="evidence" value="ECO:0007669"/>
    <property type="project" value="InterPro"/>
</dbReference>
<organism evidence="3 4">
    <name type="scientific">Acuticoccus mangrovi</name>
    <dbReference type="NCBI Taxonomy" id="2796142"/>
    <lineage>
        <taxon>Bacteria</taxon>
        <taxon>Pseudomonadati</taxon>
        <taxon>Pseudomonadota</taxon>
        <taxon>Alphaproteobacteria</taxon>
        <taxon>Hyphomicrobiales</taxon>
        <taxon>Amorphaceae</taxon>
        <taxon>Acuticoccus</taxon>
    </lineage>
</organism>
<dbReference type="Gene3D" id="3.30.360.10">
    <property type="entry name" value="Dihydrodipicolinate Reductase, domain 2"/>
    <property type="match status" value="1"/>
</dbReference>
<feature type="domain" description="GFO/IDH/MocA-like oxidoreductase" evidence="2">
    <location>
        <begin position="132"/>
        <end position="249"/>
    </location>
</feature>
<accession>A0A934MEI8</accession>
<protein>
    <submittedName>
        <fullName evidence="3">Gfo/Idh/MocA family oxidoreductase</fullName>
    </submittedName>
</protein>
<dbReference type="InterPro" id="IPR051317">
    <property type="entry name" value="Gfo/Idh/MocA_oxidoreduct"/>
</dbReference>
<dbReference type="Pfam" id="PF22725">
    <property type="entry name" value="GFO_IDH_MocA_C3"/>
    <property type="match status" value="1"/>
</dbReference>
<reference evidence="3" key="1">
    <citation type="submission" date="2020-12" db="EMBL/GenBank/DDBJ databases">
        <title>Bacterial taxonomy.</title>
        <authorList>
            <person name="Pan X."/>
        </authorList>
    </citation>
    <scope>NUCLEOTIDE SEQUENCE</scope>
    <source>
        <strain evidence="3">B2012</strain>
    </source>
</reference>
<feature type="domain" description="Gfo/Idh/MocA-like oxidoreductase N-terminal" evidence="1">
    <location>
        <begin position="5"/>
        <end position="122"/>
    </location>
</feature>
<dbReference type="RefSeq" id="WP_198883475.1">
    <property type="nucleotide sequence ID" value="NZ_JAEKJA010000018.1"/>
</dbReference>
<dbReference type="PANTHER" id="PTHR43708:SF8">
    <property type="entry name" value="OXIDOREDUCTASE"/>
    <property type="match status" value="1"/>
</dbReference>
<sequence>MAGRLRVATIGCGYFAQFHHAAWATEPRAALVAVVDADRDKAARMAAAHGVPHIYADAAEMIAAEAPDLVDIITPPATHRDLIELTAAAGIATICQKAFCRSLAEAQDAAGRAEAAGIMLAVHENFRFSPWYREIHRLLRAGGLGRLYQLTFRLRPGDGQGVSAYLDRQPYFQTMERFLVHETAIHFIDVFRFLLGEPRSVYADLRRLNPAIAGEDAGLLVFDHGDGVRAVFDGNRLSDHVAQNRRLTMGEFVAEGEAGTLRLDGDGGLFFRPFGRNEERRHAYARRDEGFAGGAVAALQRHVLDHLVDGAPLENAAADYLASLRVEEAVYRSAADGARISL</sequence>
<dbReference type="PANTHER" id="PTHR43708">
    <property type="entry name" value="CONSERVED EXPRESSED OXIDOREDUCTASE (EUROFUNG)"/>
    <property type="match status" value="1"/>
</dbReference>
<dbReference type="AlphaFoldDB" id="A0A934MEI8"/>
<keyword evidence="4" id="KW-1185">Reference proteome</keyword>
<evidence type="ECO:0000313" key="3">
    <source>
        <dbReference type="EMBL" id="MBJ3777567.1"/>
    </source>
</evidence>
<dbReference type="SUPFAM" id="SSF51735">
    <property type="entry name" value="NAD(P)-binding Rossmann-fold domains"/>
    <property type="match status" value="1"/>
</dbReference>
<dbReference type="SUPFAM" id="SSF55347">
    <property type="entry name" value="Glyceraldehyde-3-phosphate dehydrogenase-like, C-terminal domain"/>
    <property type="match status" value="1"/>
</dbReference>
<dbReference type="Gene3D" id="3.40.50.720">
    <property type="entry name" value="NAD(P)-binding Rossmann-like Domain"/>
    <property type="match status" value="1"/>
</dbReference>
<name>A0A934MEI8_9HYPH</name>
<dbReference type="InterPro" id="IPR055170">
    <property type="entry name" value="GFO_IDH_MocA-like_dom"/>
</dbReference>
<evidence type="ECO:0000259" key="1">
    <source>
        <dbReference type="Pfam" id="PF01408"/>
    </source>
</evidence>
<dbReference type="Pfam" id="PF01408">
    <property type="entry name" value="GFO_IDH_MocA"/>
    <property type="match status" value="1"/>
</dbReference>
<dbReference type="InterPro" id="IPR000683">
    <property type="entry name" value="Gfo/Idh/MocA-like_OxRdtase_N"/>
</dbReference>
<proteinExistence type="predicted"/>
<evidence type="ECO:0000259" key="2">
    <source>
        <dbReference type="Pfam" id="PF22725"/>
    </source>
</evidence>
<dbReference type="InterPro" id="IPR036291">
    <property type="entry name" value="NAD(P)-bd_dom_sf"/>
</dbReference>
<dbReference type="EMBL" id="JAEKJA010000018">
    <property type="protein sequence ID" value="MBJ3777567.1"/>
    <property type="molecule type" value="Genomic_DNA"/>
</dbReference>
<comment type="caution">
    <text evidence="3">The sequence shown here is derived from an EMBL/GenBank/DDBJ whole genome shotgun (WGS) entry which is preliminary data.</text>
</comment>
<dbReference type="Proteomes" id="UP000609531">
    <property type="component" value="Unassembled WGS sequence"/>
</dbReference>